<dbReference type="SMART" id="SM00248">
    <property type="entry name" value="ANK"/>
    <property type="match status" value="5"/>
</dbReference>
<dbReference type="EMBL" id="JAIWQS010000003">
    <property type="protein sequence ID" value="KAJ8771030.1"/>
    <property type="molecule type" value="Genomic_DNA"/>
</dbReference>
<gene>
    <name evidence="5" type="ORF">K2173_023355</name>
</gene>
<evidence type="ECO:0008006" key="7">
    <source>
        <dbReference type="Google" id="ProtNLM"/>
    </source>
</evidence>
<dbReference type="Gene3D" id="1.25.40.20">
    <property type="entry name" value="Ankyrin repeat-containing domain"/>
    <property type="match status" value="2"/>
</dbReference>
<evidence type="ECO:0000313" key="6">
    <source>
        <dbReference type="Proteomes" id="UP001159364"/>
    </source>
</evidence>
<feature type="repeat" description="ANK" evidence="3">
    <location>
        <begin position="350"/>
        <end position="382"/>
    </location>
</feature>
<keyword evidence="1" id="KW-0677">Repeat</keyword>
<dbReference type="PANTHER" id="PTHR24203">
    <property type="entry name" value="ANKYRIN REPEAT FAMILY PROTEIN"/>
    <property type="match status" value="1"/>
</dbReference>
<dbReference type="PROSITE" id="PS50088">
    <property type="entry name" value="ANK_REPEAT"/>
    <property type="match status" value="3"/>
</dbReference>
<evidence type="ECO:0000256" key="3">
    <source>
        <dbReference type="PROSITE-ProRule" id="PRU00023"/>
    </source>
</evidence>
<reference evidence="5 6" key="1">
    <citation type="submission" date="2021-09" db="EMBL/GenBank/DDBJ databases">
        <title>Genomic insights and catalytic innovation underlie evolution of tropane alkaloids biosynthesis.</title>
        <authorList>
            <person name="Wang Y.-J."/>
            <person name="Tian T."/>
            <person name="Huang J.-P."/>
            <person name="Huang S.-X."/>
        </authorList>
    </citation>
    <scope>NUCLEOTIDE SEQUENCE [LARGE SCALE GENOMIC DNA]</scope>
    <source>
        <strain evidence="5">KIB-2018</strain>
        <tissue evidence="5">Leaf</tissue>
    </source>
</reference>
<dbReference type="Pfam" id="PF12796">
    <property type="entry name" value="Ank_2"/>
    <property type="match status" value="1"/>
</dbReference>
<dbReference type="InterPro" id="IPR036770">
    <property type="entry name" value="Ankyrin_rpt-contain_sf"/>
</dbReference>
<comment type="caution">
    <text evidence="5">The sequence shown here is derived from an EMBL/GenBank/DDBJ whole genome shotgun (WGS) entry which is preliminary data.</text>
</comment>
<dbReference type="AlphaFoldDB" id="A0AAV8TYW2"/>
<organism evidence="5 6">
    <name type="scientific">Erythroxylum novogranatense</name>
    <dbReference type="NCBI Taxonomy" id="1862640"/>
    <lineage>
        <taxon>Eukaryota</taxon>
        <taxon>Viridiplantae</taxon>
        <taxon>Streptophyta</taxon>
        <taxon>Embryophyta</taxon>
        <taxon>Tracheophyta</taxon>
        <taxon>Spermatophyta</taxon>
        <taxon>Magnoliopsida</taxon>
        <taxon>eudicotyledons</taxon>
        <taxon>Gunneridae</taxon>
        <taxon>Pentapetalae</taxon>
        <taxon>rosids</taxon>
        <taxon>fabids</taxon>
        <taxon>Malpighiales</taxon>
        <taxon>Erythroxylaceae</taxon>
        <taxon>Erythroxylum</taxon>
    </lineage>
</organism>
<keyword evidence="6" id="KW-1185">Reference proteome</keyword>
<dbReference type="InterPro" id="IPR002110">
    <property type="entry name" value="Ankyrin_rpt"/>
</dbReference>
<evidence type="ECO:0000256" key="4">
    <source>
        <dbReference type="SAM" id="MobiDB-lite"/>
    </source>
</evidence>
<dbReference type="FunFam" id="1.25.40.20:FF:000461">
    <property type="entry name" value="Ankyrin repeat domain-containing protein, chloroplastic"/>
    <property type="match status" value="1"/>
</dbReference>
<keyword evidence="2 3" id="KW-0040">ANK repeat</keyword>
<dbReference type="PROSITE" id="PS50297">
    <property type="entry name" value="ANK_REP_REGION"/>
    <property type="match status" value="2"/>
</dbReference>
<proteinExistence type="predicted"/>
<feature type="repeat" description="ANK" evidence="3">
    <location>
        <begin position="317"/>
        <end position="349"/>
    </location>
</feature>
<feature type="repeat" description="ANK" evidence="3">
    <location>
        <begin position="284"/>
        <end position="316"/>
    </location>
</feature>
<dbReference type="Pfam" id="PF13637">
    <property type="entry name" value="Ank_4"/>
    <property type="match status" value="1"/>
</dbReference>
<name>A0AAV8TYW2_9ROSI</name>
<evidence type="ECO:0000256" key="1">
    <source>
        <dbReference type="ARBA" id="ARBA00022737"/>
    </source>
</evidence>
<accession>A0AAV8TYW2</accession>
<dbReference type="Proteomes" id="UP001159364">
    <property type="component" value="Linkage Group LG03"/>
</dbReference>
<evidence type="ECO:0000256" key="2">
    <source>
        <dbReference type="ARBA" id="ARBA00023043"/>
    </source>
</evidence>
<dbReference type="SUPFAM" id="SSF48403">
    <property type="entry name" value="Ankyrin repeat"/>
    <property type="match status" value="1"/>
</dbReference>
<dbReference type="PANTHER" id="PTHR24203:SF86">
    <property type="entry name" value="PROTEASOME 26S SUBUNIT, NON-ATPASE 10"/>
    <property type="match status" value="1"/>
</dbReference>
<feature type="region of interest" description="Disordered" evidence="4">
    <location>
        <begin position="172"/>
        <end position="192"/>
    </location>
</feature>
<evidence type="ECO:0000313" key="5">
    <source>
        <dbReference type="EMBL" id="KAJ8771030.1"/>
    </source>
</evidence>
<sequence>MTLATLLNPQNLKAFFPASVIANPSSSSPKLSSLKFPRKVLSFCYADDDHVLGDCVVFEEGVFEDPYLRSNFNVVKDSNSVTKKPKSKKTAVPEVQRQNLVPDHWTEVLAEIHMTKKERRKIAQEMEFNSRLEKKRRALAPIRSVNLEEYKAYREAKLAQLKPLVLDNPTTFPVKEEEDEDDEVKENSAERVSPKNPRWAVYGKSFDDVTEFFNSGQYVPGKSEARRKLFTKDEKTLLNRKIPHLEPATSRKWLPLHTLAASGEFYLTNILLKHMVDINAVDLDGWTALHKAVISKKQAITTYLLRESASPFVRDTDGATLMHYAVQTASSPAIKLLLLYNVDVNLQDDDGWTPLHLAVQAQRTDIVKLLLIKGADKTVRNKDGLTPLQLCLYCGRGTRTYELIKLLKQFPRKSTAFVETSSPKLLAS</sequence>
<dbReference type="FunFam" id="1.25.40.20:FF:000485">
    <property type="entry name" value="Ankyrin repeat domain-containing protein, chloroplastic"/>
    <property type="match status" value="1"/>
</dbReference>
<protein>
    <recommendedName>
        <fullName evidence="7">Ankyrin repeat domain-containing protein, chloroplastic</fullName>
    </recommendedName>
</protein>